<feature type="transmembrane region" description="Helical" evidence="3">
    <location>
        <begin position="108"/>
        <end position="130"/>
    </location>
</feature>
<dbReference type="InterPro" id="IPR000297">
    <property type="entry name" value="PPIase_PpiC"/>
</dbReference>
<evidence type="ECO:0000256" key="3">
    <source>
        <dbReference type="SAM" id="Phobius"/>
    </source>
</evidence>
<dbReference type="SUPFAM" id="SSF54534">
    <property type="entry name" value="FKBP-like"/>
    <property type="match status" value="1"/>
</dbReference>
<feature type="domain" description="PpiC" evidence="4">
    <location>
        <begin position="438"/>
        <end position="559"/>
    </location>
</feature>
<organism evidence="5 6">
    <name type="scientific">Eubacterium coprostanoligenes</name>
    <dbReference type="NCBI Taxonomy" id="290054"/>
    <lineage>
        <taxon>Bacteria</taxon>
        <taxon>Bacillati</taxon>
        <taxon>Bacillota</taxon>
        <taxon>Clostridia</taxon>
        <taxon>Eubacteriales</taxon>
        <taxon>Eubacteriaceae</taxon>
        <taxon>Eubacterium</taxon>
    </lineage>
</organism>
<keyword evidence="6" id="KW-1185">Reference proteome</keyword>
<keyword evidence="3" id="KW-0812">Transmembrane</keyword>
<dbReference type="Gene3D" id="3.10.50.40">
    <property type="match status" value="1"/>
</dbReference>
<evidence type="ECO:0000313" key="6">
    <source>
        <dbReference type="Proteomes" id="UP000190657"/>
    </source>
</evidence>
<keyword evidence="1" id="KW-0413">Isomerase</keyword>
<feature type="region of interest" description="Disordered" evidence="2">
    <location>
        <begin position="1"/>
        <end position="41"/>
    </location>
</feature>
<evidence type="ECO:0000313" key="5">
    <source>
        <dbReference type="EMBL" id="SJZ61153.1"/>
    </source>
</evidence>
<keyword evidence="3" id="KW-1133">Transmembrane helix</keyword>
<dbReference type="OrthoDB" id="14196at2"/>
<feature type="compositionally biased region" description="Basic and acidic residues" evidence="2">
    <location>
        <begin position="1"/>
        <end position="23"/>
    </location>
</feature>
<dbReference type="RefSeq" id="WP_159443410.1">
    <property type="nucleotide sequence ID" value="NZ_FUWW01000010.1"/>
</dbReference>
<dbReference type="InterPro" id="IPR027304">
    <property type="entry name" value="Trigger_fact/SurA_dom_sf"/>
</dbReference>
<evidence type="ECO:0000256" key="2">
    <source>
        <dbReference type="SAM" id="MobiDB-lite"/>
    </source>
</evidence>
<accession>A0A1T4M2G5</accession>
<dbReference type="EMBL" id="FUWW01000010">
    <property type="protein sequence ID" value="SJZ61153.1"/>
    <property type="molecule type" value="Genomic_DNA"/>
</dbReference>
<dbReference type="SUPFAM" id="SSF109998">
    <property type="entry name" value="Triger factor/SurA peptide-binding domain-like"/>
    <property type="match status" value="1"/>
</dbReference>
<keyword evidence="1" id="KW-0697">Rotamase</keyword>
<dbReference type="InterPro" id="IPR046357">
    <property type="entry name" value="PPIase_dom_sf"/>
</dbReference>
<feature type="region of interest" description="Disordered" evidence="2">
    <location>
        <begin position="75"/>
        <end position="98"/>
    </location>
</feature>
<name>A0A1T4M2G5_9FIRM</name>
<protein>
    <submittedName>
        <fullName evidence="5">PPIC-type PPIASE domain-containing protein</fullName>
    </submittedName>
</protein>
<dbReference type="AlphaFoldDB" id="A0A1T4M2G5"/>
<proteinExistence type="predicted"/>
<evidence type="ECO:0000256" key="1">
    <source>
        <dbReference type="PROSITE-ProRule" id="PRU00278"/>
    </source>
</evidence>
<evidence type="ECO:0000259" key="4">
    <source>
        <dbReference type="PROSITE" id="PS50198"/>
    </source>
</evidence>
<keyword evidence="3" id="KW-0472">Membrane</keyword>
<dbReference type="Proteomes" id="UP000190657">
    <property type="component" value="Unassembled WGS sequence"/>
</dbReference>
<dbReference type="GO" id="GO:0003755">
    <property type="term" value="F:peptidyl-prolyl cis-trans isomerase activity"/>
    <property type="evidence" value="ECO:0007669"/>
    <property type="project" value="UniProtKB-KW"/>
</dbReference>
<sequence length="617" mass="69442">MDEKDFEKQNENLNSSEEKDEKVVAPAEEIQEAPNAEADATYEENDNWQFDGEAHTLNSNVIENDVFEIHIPESNPYETAERPKKVSEPQQQEAPAKAKGIKGDKLQFVLISMVLAVVIAVLAVLGTFYYTKPNTDERMNPGNVALKVNDTPVSIGMYNYYYSCISQNYISYASSGYYDLDTTKSYDVQTTTNSDGKEVSWSQLFKDETIKQIQYITTYYEKAMAEGVTLSASQEKSVKSTLETLKDTATSSNVSVDKYISDTYGDYCGYATIEKMLKQCYIAENYYQKLSVSKKFTDKEIQKYFKENKNEYENVTFAYLQVPYENDDATATMEKCQKYVKKIKSEDDMKKLIPVACKDMIDNYVQQGYAQDAESCAELLSANIEVSITAKETGIVEEAVNWLFDDGTKVGDVNAFDDSKNKVVYIFYKVSEPQTDNEEVYSVRHILIMPDGVDTSSSDINLTDEQLAEARKKAQKILDKFNAGGKTELEFAKLAEKYSKDTQSTSSGTSGIYGGLCGGVQQGTMVKSFNDWSMDDSRKYGDTGIVDSKYGCHIMFFISKQPKYLYDCESDLKEKTEKEFTYNSKVKEYKGAMKKVKVAKPDISSNTNTSGSSSSAE</sequence>
<dbReference type="STRING" id="290054.SAMN02745114_01109"/>
<gene>
    <name evidence="5" type="ORF">SAMN02745114_01109</name>
</gene>
<reference evidence="5 6" key="1">
    <citation type="submission" date="2017-02" db="EMBL/GenBank/DDBJ databases">
        <authorList>
            <person name="Peterson S.W."/>
        </authorList>
    </citation>
    <scope>NUCLEOTIDE SEQUENCE [LARGE SCALE GENOMIC DNA]</scope>
    <source>
        <strain evidence="5 6">ATCC 51222</strain>
    </source>
</reference>
<dbReference type="Pfam" id="PF13616">
    <property type="entry name" value="Rotamase_3"/>
    <property type="match status" value="1"/>
</dbReference>
<dbReference type="PROSITE" id="PS50198">
    <property type="entry name" value="PPIC_PPIASE_2"/>
    <property type="match status" value="1"/>
</dbReference>